<feature type="transmembrane region" description="Helical" evidence="13">
    <location>
        <begin position="238"/>
        <end position="259"/>
    </location>
</feature>
<keyword evidence="9 12" id="KW-0675">Receptor</keyword>
<feature type="transmembrane region" description="Helical" evidence="13">
    <location>
        <begin position="108"/>
        <end position="126"/>
    </location>
</feature>
<dbReference type="PRINTS" id="PR00237">
    <property type="entry name" value="GPCRRHODOPSN"/>
</dbReference>
<keyword evidence="10" id="KW-0325">Glycoprotein</keyword>
<reference evidence="16" key="1">
    <citation type="submission" date="2013-03" db="EMBL/GenBank/DDBJ databases">
        <title>The Genome Sequence of Anopheles epiroticus epiroticus2.</title>
        <authorList>
            <consortium name="The Broad Institute Genomics Platform"/>
            <person name="Neafsey D.E."/>
            <person name="Howell P."/>
            <person name="Walker B."/>
            <person name="Young S.K."/>
            <person name="Zeng Q."/>
            <person name="Gargeya S."/>
            <person name="Fitzgerald M."/>
            <person name="Haas B."/>
            <person name="Abouelleil A."/>
            <person name="Allen A.W."/>
            <person name="Alvarado L."/>
            <person name="Arachchi H.M."/>
            <person name="Berlin A.M."/>
            <person name="Chapman S.B."/>
            <person name="Gainer-Dewar J."/>
            <person name="Goldberg J."/>
            <person name="Griggs A."/>
            <person name="Gujja S."/>
            <person name="Hansen M."/>
            <person name="Howarth C."/>
            <person name="Imamovic A."/>
            <person name="Ireland A."/>
            <person name="Larimer J."/>
            <person name="McCowan C."/>
            <person name="Murphy C."/>
            <person name="Pearson M."/>
            <person name="Poon T.W."/>
            <person name="Priest M."/>
            <person name="Roberts A."/>
            <person name="Saif S."/>
            <person name="Shea T."/>
            <person name="Sisk P."/>
            <person name="Sykes S."/>
            <person name="Wortman J."/>
            <person name="Nusbaum C."/>
            <person name="Birren B."/>
        </authorList>
    </citation>
    <scope>NUCLEOTIDE SEQUENCE [LARGE SCALE GENOMIC DNA]</scope>
    <source>
        <strain evidence="16">Epiroticus2</strain>
    </source>
</reference>
<dbReference type="VEuPathDB" id="VectorBase:AEPI011566"/>
<keyword evidence="5 13" id="KW-1133">Transmembrane helix</keyword>
<accession>A0A182PX79</accession>
<evidence type="ECO:0000256" key="3">
    <source>
        <dbReference type="ARBA" id="ARBA00022475"/>
    </source>
</evidence>
<organism evidence="15 16">
    <name type="scientific">Anopheles epiroticus</name>
    <dbReference type="NCBI Taxonomy" id="199890"/>
    <lineage>
        <taxon>Eukaryota</taxon>
        <taxon>Metazoa</taxon>
        <taxon>Ecdysozoa</taxon>
        <taxon>Arthropoda</taxon>
        <taxon>Hexapoda</taxon>
        <taxon>Insecta</taxon>
        <taxon>Pterygota</taxon>
        <taxon>Neoptera</taxon>
        <taxon>Endopterygota</taxon>
        <taxon>Diptera</taxon>
        <taxon>Nematocera</taxon>
        <taxon>Culicoidea</taxon>
        <taxon>Culicidae</taxon>
        <taxon>Anophelinae</taxon>
        <taxon>Anopheles</taxon>
    </lineage>
</organism>
<dbReference type="InterPro" id="IPR000276">
    <property type="entry name" value="GPCR_Rhodpsn"/>
</dbReference>
<dbReference type="STRING" id="199890.A0A182PX79"/>
<reference evidence="15" key="2">
    <citation type="submission" date="2020-05" db="UniProtKB">
        <authorList>
            <consortium name="EnsemblMetazoa"/>
        </authorList>
    </citation>
    <scope>IDENTIFICATION</scope>
    <source>
        <strain evidence="15">Epiroticus2</strain>
    </source>
</reference>
<protein>
    <recommendedName>
        <fullName evidence="14">G-protein coupled receptors family 1 profile domain-containing protein</fullName>
    </recommendedName>
</protein>
<keyword evidence="7 13" id="KW-0472">Membrane</keyword>
<keyword evidence="4 12" id="KW-0812">Transmembrane</keyword>
<dbReference type="EnsemblMetazoa" id="AEPI011566-RA">
    <property type="protein sequence ID" value="AEPI011566-PA"/>
    <property type="gene ID" value="AEPI011566"/>
</dbReference>
<dbReference type="GO" id="GO:0001607">
    <property type="term" value="F:neuromedin U receptor activity"/>
    <property type="evidence" value="ECO:0007669"/>
    <property type="project" value="InterPro"/>
</dbReference>
<feature type="transmembrane region" description="Helical" evidence="13">
    <location>
        <begin position="68"/>
        <end position="96"/>
    </location>
</feature>
<comment type="similarity">
    <text evidence="2 12">Belongs to the G-protein coupled receptor 1 family.</text>
</comment>
<keyword evidence="6 12" id="KW-0297">G-protein coupled receptor</keyword>
<evidence type="ECO:0000256" key="12">
    <source>
        <dbReference type="RuleBase" id="RU000688"/>
    </source>
</evidence>
<evidence type="ECO:0000256" key="9">
    <source>
        <dbReference type="ARBA" id="ARBA00023170"/>
    </source>
</evidence>
<evidence type="ECO:0000256" key="13">
    <source>
        <dbReference type="SAM" id="Phobius"/>
    </source>
</evidence>
<dbReference type="Proteomes" id="UP000075885">
    <property type="component" value="Unassembled WGS sequence"/>
</dbReference>
<evidence type="ECO:0000259" key="14">
    <source>
        <dbReference type="PROSITE" id="PS50262"/>
    </source>
</evidence>
<evidence type="ECO:0000256" key="10">
    <source>
        <dbReference type="ARBA" id="ARBA00023180"/>
    </source>
</evidence>
<evidence type="ECO:0000256" key="1">
    <source>
        <dbReference type="ARBA" id="ARBA00004651"/>
    </source>
</evidence>
<dbReference type="Pfam" id="PF00001">
    <property type="entry name" value="7tm_1"/>
    <property type="match status" value="1"/>
</dbReference>
<dbReference type="Gene3D" id="1.20.1070.10">
    <property type="entry name" value="Rhodopsin 7-helix transmembrane proteins"/>
    <property type="match status" value="1"/>
</dbReference>
<dbReference type="InterPro" id="IPR005390">
    <property type="entry name" value="NeuromedU_rcpt"/>
</dbReference>
<dbReference type="AlphaFoldDB" id="A0A182PX79"/>
<evidence type="ECO:0000256" key="4">
    <source>
        <dbReference type="ARBA" id="ARBA00022692"/>
    </source>
</evidence>
<evidence type="ECO:0000313" key="15">
    <source>
        <dbReference type="EnsemblMetazoa" id="AEPI011566-PA"/>
    </source>
</evidence>
<dbReference type="PROSITE" id="PS50262">
    <property type="entry name" value="G_PROTEIN_RECEP_F1_2"/>
    <property type="match status" value="1"/>
</dbReference>
<keyword evidence="3" id="KW-1003">Cell membrane</keyword>
<dbReference type="PRINTS" id="PR01565">
    <property type="entry name" value="NEUROMEDINUR"/>
</dbReference>
<evidence type="ECO:0000313" key="16">
    <source>
        <dbReference type="Proteomes" id="UP000075885"/>
    </source>
</evidence>
<keyword evidence="11 12" id="KW-0807">Transducer</keyword>
<dbReference type="PANTHER" id="PTHR24243:SF208">
    <property type="entry name" value="PYROKININ-1 RECEPTOR"/>
    <property type="match status" value="1"/>
</dbReference>
<feature type="transmembrane region" description="Helical" evidence="13">
    <location>
        <begin position="146"/>
        <end position="168"/>
    </location>
</feature>
<comment type="subcellular location">
    <subcellularLocation>
        <location evidence="1">Cell membrane</location>
        <topology evidence="1">Multi-pass membrane protein</topology>
    </subcellularLocation>
</comment>
<feature type="transmembrane region" description="Helical" evidence="13">
    <location>
        <begin position="333"/>
        <end position="358"/>
    </location>
</feature>
<feature type="domain" description="G-protein coupled receptors family 1 profile" evidence="14">
    <location>
        <begin position="88"/>
        <end position="359"/>
    </location>
</feature>
<dbReference type="InterPro" id="IPR017452">
    <property type="entry name" value="GPCR_Rhodpsn_7TM"/>
</dbReference>
<dbReference type="SUPFAM" id="SSF81321">
    <property type="entry name" value="Family A G protein-coupled receptor-like"/>
    <property type="match status" value="1"/>
</dbReference>
<evidence type="ECO:0000256" key="5">
    <source>
        <dbReference type="ARBA" id="ARBA00022989"/>
    </source>
</evidence>
<dbReference type="GO" id="GO:0005886">
    <property type="term" value="C:plasma membrane"/>
    <property type="evidence" value="ECO:0007669"/>
    <property type="project" value="UniProtKB-SubCell"/>
</dbReference>
<name>A0A182PX79_9DIPT</name>
<sequence>MIEYSRSLLNERFELHLSRELIIPGSMKNSFWNMSHELHKLFTPKNDTVLSDGIKDLSEKYGPKRDPLFVVIPITIIYLMIFLTGVVGNISTCFVIARNRSMHTATNYYLFSLAVSDFLLLVSGVPQEIYFIWSKYPYVFGETFCVLRGITAESSANATVLTITAFTIERYVAICHPFLTHTMSKLSRAIRFIVFIWLIAILSAVPQALQFGVTNQDGIDQCVVKRIIIQHSFELSTFLFFFAPMTLITVLYMLIGLNLRSTTMIKRNGTLQQRNDMPRSHKSATHNQNSQRVVKMLVAVVVAFFFCWAPFHAQRLVYIYGVDKSHQPTDPLILKLFTVTTYISGILYYLSTCINPLLYNIMSNKFRQAFK</sequence>
<evidence type="ECO:0000256" key="8">
    <source>
        <dbReference type="ARBA" id="ARBA00023157"/>
    </source>
</evidence>
<feature type="transmembrane region" description="Helical" evidence="13">
    <location>
        <begin position="189"/>
        <end position="209"/>
    </location>
</feature>
<dbReference type="PROSITE" id="PS00237">
    <property type="entry name" value="G_PROTEIN_RECEP_F1_1"/>
    <property type="match status" value="1"/>
</dbReference>
<evidence type="ECO:0000256" key="7">
    <source>
        <dbReference type="ARBA" id="ARBA00023136"/>
    </source>
</evidence>
<keyword evidence="16" id="KW-1185">Reference proteome</keyword>
<evidence type="ECO:0000256" key="6">
    <source>
        <dbReference type="ARBA" id="ARBA00023040"/>
    </source>
</evidence>
<evidence type="ECO:0000256" key="11">
    <source>
        <dbReference type="ARBA" id="ARBA00023224"/>
    </source>
</evidence>
<dbReference type="PANTHER" id="PTHR24243">
    <property type="entry name" value="G-PROTEIN COUPLED RECEPTOR"/>
    <property type="match status" value="1"/>
</dbReference>
<feature type="transmembrane region" description="Helical" evidence="13">
    <location>
        <begin position="293"/>
        <end position="313"/>
    </location>
</feature>
<keyword evidence="8" id="KW-1015">Disulfide bond</keyword>
<proteinExistence type="inferred from homology"/>
<evidence type="ECO:0000256" key="2">
    <source>
        <dbReference type="ARBA" id="ARBA00010663"/>
    </source>
</evidence>